<dbReference type="EC" id="2.7.7.49" evidence="1"/>
<evidence type="ECO:0000256" key="10">
    <source>
        <dbReference type="ARBA" id="ARBA00022801"/>
    </source>
</evidence>
<keyword evidence="7" id="KW-0479">Metal-binding</keyword>
<evidence type="ECO:0000256" key="4">
    <source>
        <dbReference type="ARBA" id="ARBA00022679"/>
    </source>
</evidence>
<dbReference type="GO" id="GO:0006397">
    <property type="term" value="P:mRNA processing"/>
    <property type="evidence" value="ECO:0007669"/>
    <property type="project" value="UniProtKB-KW"/>
</dbReference>
<dbReference type="Gene3D" id="2.40.70.10">
    <property type="entry name" value="Acid Proteases"/>
    <property type="match status" value="1"/>
</dbReference>
<dbReference type="Pfam" id="PF24626">
    <property type="entry name" value="SH3_Tf2-1"/>
    <property type="match status" value="1"/>
</dbReference>
<dbReference type="Gene3D" id="3.30.70.270">
    <property type="match status" value="2"/>
</dbReference>
<dbReference type="InterPro" id="IPR056924">
    <property type="entry name" value="SH3_Tf2-1"/>
</dbReference>
<dbReference type="FunFam" id="3.30.70.270:FF:000020">
    <property type="entry name" value="Transposon Tf2-6 polyprotein-like Protein"/>
    <property type="match status" value="1"/>
</dbReference>
<dbReference type="GO" id="GO:0003887">
    <property type="term" value="F:DNA-directed DNA polymerase activity"/>
    <property type="evidence" value="ECO:0007669"/>
    <property type="project" value="UniProtKB-KW"/>
</dbReference>
<dbReference type="InterPro" id="IPR012337">
    <property type="entry name" value="RNaseH-like_sf"/>
</dbReference>
<keyword evidence="5" id="KW-0548">Nucleotidyltransferase</keyword>
<dbReference type="SMART" id="SM00343">
    <property type="entry name" value="ZnF_C2HC"/>
    <property type="match status" value="2"/>
</dbReference>
<proteinExistence type="predicted"/>
<dbReference type="OrthoDB" id="3341476at2759"/>
<protein>
    <recommendedName>
        <fullName evidence="1">RNA-directed DNA polymerase</fullName>
        <ecNumber evidence="1">2.7.7.49</ecNumber>
    </recommendedName>
</protein>
<dbReference type="SUPFAM" id="SSF54160">
    <property type="entry name" value="Chromo domain-like"/>
    <property type="match status" value="1"/>
</dbReference>
<keyword evidence="12" id="KW-0694">RNA-binding</keyword>
<sequence length="1420" mass="163349">MEVMMNQARRTRACYKCGQVGHYIWKCPRGRKAIRAIIAAFVPADRKALFEELGQVKESSFKEVDDINCGQVGHYIQECPQGREAIRAIIAAFVPADRKALFEELGQAKESSFEEDDDIDVRVVPADLEEHIEGREAIRAIIAAFVPADRKALFKELGQVKESSFKEVDNIDVDGFTLRKLLIDVIPDEPEADDNDFDVYTDLLVRKVNVQGGDSNELSVEERNQTTIKNEVEAEAPYCKNVVAQANDTEAVWDVVGRRAAEVWREGIVDADQFVRRAGGKELDAFVSIVHPKIAGNDEVDLSNPLLKEENFIDAHALIDLGCTVFNADGTSNEAGLIKEYVVVQMFFGKHEEEIRLAVTSLASSNIFLGHDWLTKHNPEIDWRSGTVKFTRCPDECELSLPSEEIDEEFVRNVRMKEAAKWPPYLEEYADVFSEESFERLPNHRTWDHAIDLKPDFKPSDCKVYPLSPKEQEAMKEFIKENLASGRIQQSKSPMASPFFFIKKEDGSLRAIQDYRKLNEGTVKNKYPLPLINELIDKVKDAKYITKLDVRWGYYNIRIREGDEWKAAFRTNLGLFEPTVMFFGLCNAPATFQGFMNDIFREMIHEGIVIIYLDDILIFSNDLEEHRQRTKRVFEILRQNGLFLKPQKCEFEVDTVKYLGHIIGNGEVRMDPKKTTAVQEWPIPRNVHELQQFLGLGNWLRRFVKDYSSVVKPLTTLTGKVEWKWGEEEQRAFEELKGRLSSPPVLAIPNEEGPFRVEADASDFASGGVLLQKQDDKWKVIAYRSSTFLEAERNYEIYDKEMLAIVQALKEWRQYLQGAKKPFEVWTDHANLTYFRSPQKLNRRQARWRLDLAEFDFTLVHKPGKTLGKADILSRRADYNKGERDNEDVTFIRDEWLVRGTVETSRDVLIEKIRKAQAEVNEEERPTNLVLVDGLWKKEVTVKLSMTKTKKFQNVFIPTSVREEVMRECHDSTLAGHPGANKTVALANRSFWWPNMYVDVRKYVRGCDRCQRTKALRTTRAKVLHPNEVPEAPWQVVTVDLIGELPESNGFNAICVVVDRFSKQIHAIPTTTKLTAEGMARIYRDHVFRLHGLPRKIIHDRGVQFDAKMMRELYKLLHIEGNPSTAYHPQTDGQTERVNQELEQYLRLYVNHRQSDWADWLALAEFAHNNREHSATKLSPFFVNTGQHPSGFAGVGTTSSNLSAEEFAKHVKGIHELAQANLTQANEDMKRFYDRHAGKSVVYEMGQKVFLDGRNIKTIRPTKKMDDKWFGPFEVMERVGASAYKLKIPKTWKHVHPVFNEILLKPAVQPSFESQKKPPPPPPVIIDEQEEYEVEEILDSRLHRGRLQFLVKWVGYEEATWQPESDVKDNAQESIQEFYRKHPGAPRKLTIPRQSMRALYRFTSSEGLCGWSGRPTLRGG</sequence>
<dbReference type="PANTHER" id="PTHR37984">
    <property type="entry name" value="PROTEIN CBG26694"/>
    <property type="match status" value="1"/>
</dbReference>
<keyword evidence="18" id="KW-0862">Zinc</keyword>
<evidence type="ECO:0000256" key="13">
    <source>
        <dbReference type="ARBA" id="ARBA00022908"/>
    </source>
</evidence>
<dbReference type="InterPro" id="IPR001878">
    <property type="entry name" value="Znf_CCHC"/>
</dbReference>
<dbReference type="SUPFAM" id="SSF57756">
    <property type="entry name" value="Retrovirus zinc finger-like domains"/>
    <property type="match status" value="1"/>
</dbReference>
<dbReference type="GO" id="GO:0005634">
    <property type="term" value="C:nucleus"/>
    <property type="evidence" value="ECO:0007669"/>
    <property type="project" value="UniProtKB-ARBA"/>
</dbReference>
<evidence type="ECO:0000259" key="22">
    <source>
        <dbReference type="PROSITE" id="PS50994"/>
    </source>
</evidence>
<dbReference type="Pfam" id="PF00385">
    <property type="entry name" value="Chromo"/>
    <property type="match status" value="1"/>
</dbReference>
<comment type="caution">
    <text evidence="23">The sequence shown here is derived from an EMBL/GenBank/DDBJ whole genome shotgun (WGS) entry which is preliminary data.</text>
</comment>
<keyword evidence="11" id="KW-0460">Magnesium</keyword>
<evidence type="ECO:0000256" key="3">
    <source>
        <dbReference type="ARBA" id="ARBA00022670"/>
    </source>
</evidence>
<dbReference type="Pfam" id="PF00098">
    <property type="entry name" value="zf-CCHC"/>
    <property type="match status" value="2"/>
</dbReference>
<evidence type="ECO:0000256" key="17">
    <source>
        <dbReference type="ARBA" id="ARBA00023172"/>
    </source>
</evidence>
<dbReference type="InterPro" id="IPR036875">
    <property type="entry name" value="Znf_CCHC_sf"/>
</dbReference>
<dbReference type="PROSITE" id="PS50994">
    <property type="entry name" value="INTEGRASE"/>
    <property type="match status" value="1"/>
</dbReference>
<evidence type="ECO:0000256" key="1">
    <source>
        <dbReference type="ARBA" id="ARBA00012493"/>
    </source>
</evidence>
<dbReference type="InterPro" id="IPR050951">
    <property type="entry name" value="Retrovirus_Pol_polyprotein"/>
</dbReference>
<dbReference type="GO" id="GO:0004190">
    <property type="term" value="F:aspartic-type endopeptidase activity"/>
    <property type="evidence" value="ECO:0007669"/>
    <property type="project" value="UniProtKB-KW"/>
</dbReference>
<keyword evidence="14 23" id="KW-0695">RNA-directed DNA polymerase</keyword>
<dbReference type="PROSITE" id="PS50158">
    <property type="entry name" value="ZF_CCHC"/>
    <property type="match status" value="1"/>
</dbReference>
<evidence type="ECO:0000256" key="15">
    <source>
        <dbReference type="ARBA" id="ARBA00022932"/>
    </source>
</evidence>
<dbReference type="GO" id="GO:0003964">
    <property type="term" value="F:RNA-directed DNA polymerase activity"/>
    <property type="evidence" value="ECO:0007669"/>
    <property type="project" value="UniProtKB-KW"/>
</dbReference>
<dbReference type="InterPro" id="IPR021109">
    <property type="entry name" value="Peptidase_aspartic_dom_sf"/>
</dbReference>
<organism evidence="23 24">
    <name type="scientific">Sanghuangporus baumii</name>
    <name type="common">Phellinus baumii</name>
    <dbReference type="NCBI Taxonomy" id="108892"/>
    <lineage>
        <taxon>Eukaryota</taxon>
        <taxon>Fungi</taxon>
        <taxon>Dikarya</taxon>
        <taxon>Basidiomycota</taxon>
        <taxon>Agaricomycotina</taxon>
        <taxon>Agaricomycetes</taxon>
        <taxon>Hymenochaetales</taxon>
        <taxon>Hymenochaetaceae</taxon>
        <taxon>Sanghuangporus</taxon>
    </lineage>
</organism>
<dbReference type="SMART" id="SM00298">
    <property type="entry name" value="CHROMO"/>
    <property type="match status" value="1"/>
</dbReference>
<evidence type="ECO:0000256" key="2">
    <source>
        <dbReference type="ARBA" id="ARBA00022664"/>
    </source>
</evidence>
<keyword evidence="17" id="KW-0233">DNA recombination</keyword>
<dbReference type="GO" id="GO:0008270">
    <property type="term" value="F:zinc ion binding"/>
    <property type="evidence" value="ECO:0007669"/>
    <property type="project" value="UniProtKB-KW"/>
</dbReference>
<accession>A0A9Q5HQ33</accession>
<dbReference type="FunFam" id="3.30.420.10:FF:000032">
    <property type="entry name" value="Retrovirus-related Pol polyprotein from transposon 297-like Protein"/>
    <property type="match status" value="1"/>
</dbReference>
<dbReference type="InterPro" id="IPR036397">
    <property type="entry name" value="RNaseH_sf"/>
</dbReference>
<dbReference type="Gene3D" id="4.10.60.10">
    <property type="entry name" value="Zinc finger, CCHC-type"/>
    <property type="match status" value="1"/>
</dbReference>
<evidence type="ECO:0000256" key="16">
    <source>
        <dbReference type="ARBA" id="ARBA00023125"/>
    </source>
</evidence>
<dbReference type="EMBL" id="LNZH02000217">
    <property type="protein sequence ID" value="OCB83871.1"/>
    <property type="molecule type" value="Genomic_DNA"/>
</dbReference>
<reference evidence="23" key="1">
    <citation type="submission" date="2016-06" db="EMBL/GenBank/DDBJ databases">
        <title>Draft Genome sequence of the fungus Inonotus baumii.</title>
        <authorList>
            <person name="Zhu H."/>
            <person name="Lin W."/>
        </authorList>
    </citation>
    <scope>NUCLEOTIDE SEQUENCE</scope>
    <source>
        <strain evidence="23">821</strain>
    </source>
</reference>
<dbReference type="Gene3D" id="1.10.340.70">
    <property type="match status" value="1"/>
</dbReference>
<dbReference type="InterPro" id="IPR001584">
    <property type="entry name" value="Integrase_cat-core"/>
</dbReference>
<evidence type="ECO:0000259" key="21">
    <source>
        <dbReference type="PROSITE" id="PS50878"/>
    </source>
</evidence>
<evidence type="ECO:0000256" key="12">
    <source>
        <dbReference type="ARBA" id="ARBA00022884"/>
    </source>
</evidence>
<keyword evidence="18" id="KW-0863">Zinc-finger</keyword>
<feature type="domain" description="CCHC-type" evidence="20">
    <location>
        <begin position="14"/>
        <end position="29"/>
    </location>
</feature>
<gene>
    <name evidence="23" type="ORF">A7U60_g9077</name>
</gene>
<dbReference type="InterPro" id="IPR041588">
    <property type="entry name" value="Integrase_H2C2"/>
</dbReference>
<dbReference type="Gene3D" id="3.30.420.10">
    <property type="entry name" value="Ribonuclease H-like superfamily/Ribonuclease H"/>
    <property type="match status" value="1"/>
</dbReference>
<evidence type="ECO:0000256" key="6">
    <source>
        <dbReference type="ARBA" id="ARBA00022722"/>
    </source>
</evidence>
<dbReference type="InterPro" id="IPR016197">
    <property type="entry name" value="Chromo-like_dom_sf"/>
</dbReference>
<dbReference type="GO" id="GO:0015074">
    <property type="term" value="P:DNA integration"/>
    <property type="evidence" value="ECO:0007669"/>
    <property type="project" value="UniProtKB-KW"/>
</dbReference>
<dbReference type="CDD" id="cd09274">
    <property type="entry name" value="RNase_HI_RT_Ty3"/>
    <property type="match status" value="1"/>
</dbReference>
<dbReference type="InterPro" id="IPR041373">
    <property type="entry name" value="RT_RNaseH"/>
</dbReference>
<dbReference type="FunFam" id="1.10.340.70:FF:000001">
    <property type="entry name" value="Retrovirus-related Pol polyprotein from transposon gypsy-like Protein"/>
    <property type="match status" value="1"/>
</dbReference>
<dbReference type="GO" id="GO:0004519">
    <property type="term" value="F:endonuclease activity"/>
    <property type="evidence" value="ECO:0007669"/>
    <property type="project" value="UniProtKB-KW"/>
</dbReference>
<dbReference type="InterPro" id="IPR000953">
    <property type="entry name" value="Chromo/chromo_shadow_dom"/>
</dbReference>
<dbReference type="PANTHER" id="PTHR37984:SF5">
    <property type="entry name" value="PROTEIN NYNRIN-LIKE"/>
    <property type="match status" value="1"/>
</dbReference>
<dbReference type="SUPFAM" id="SSF53098">
    <property type="entry name" value="Ribonuclease H-like"/>
    <property type="match status" value="1"/>
</dbReference>
<dbReference type="InterPro" id="IPR043128">
    <property type="entry name" value="Rev_trsase/Diguanyl_cyclase"/>
</dbReference>
<evidence type="ECO:0000313" key="24">
    <source>
        <dbReference type="Proteomes" id="UP000757232"/>
    </source>
</evidence>
<dbReference type="Proteomes" id="UP000757232">
    <property type="component" value="Unassembled WGS sequence"/>
</dbReference>
<keyword evidence="3" id="KW-0645">Protease</keyword>
<dbReference type="InterPro" id="IPR043502">
    <property type="entry name" value="DNA/RNA_pol_sf"/>
</dbReference>
<evidence type="ECO:0000313" key="23">
    <source>
        <dbReference type="EMBL" id="OCB83871.1"/>
    </source>
</evidence>
<evidence type="ECO:0000259" key="20">
    <source>
        <dbReference type="PROSITE" id="PS50158"/>
    </source>
</evidence>
<dbReference type="InterPro" id="IPR023780">
    <property type="entry name" value="Chromo_domain"/>
</dbReference>
<evidence type="ECO:0000256" key="11">
    <source>
        <dbReference type="ARBA" id="ARBA00022842"/>
    </source>
</evidence>
<dbReference type="CDD" id="cd01647">
    <property type="entry name" value="RT_LTR"/>
    <property type="match status" value="1"/>
</dbReference>
<dbReference type="GO" id="GO:0006338">
    <property type="term" value="P:chromatin remodeling"/>
    <property type="evidence" value="ECO:0007669"/>
    <property type="project" value="UniProtKB-ARBA"/>
</dbReference>
<keyword evidence="15" id="KW-0239">DNA-directed DNA polymerase</keyword>
<dbReference type="GO" id="GO:0003723">
    <property type="term" value="F:RNA binding"/>
    <property type="evidence" value="ECO:0007669"/>
    <property type="project" value="UniProtKB-KW"/>
</dbReference>
<keyword evidence="24" id="KW-1185">Reference proteome</keyword>
<feature type="domain" description="Reverse transcriptase" evidence="21">
    <location>
        <begin position="483"/>
        <end position="663"/>
    </location>
</feature>
<evidence type="ECO:0000259" key="19">
    <source>
        <dbReference type="PROSITE" id="PS50013"/>
    </source>
</evidence>
<evidence type="ECO:0000256" key="8">
    <source>
        <dbReference type="ARBA" id="ARBA00022750"/>
    </source>
</evidence>
<feature type="domain" description="Chromo" evidence="19">
    <location>
        <begin position="1332"/>
        <end position="1390"/>
    </location>
</feature>
<keyword evidence="13" id="KW-0229">DNA integration</keyword>
<keyword evidence="8" id="KW-0064">Aspartyl protease</keyword>
<dbReference type="Pfam" id="PF17917">
    <property type="entry name" value="RT_RNaseH"/>
    <property type="match status" value="1"/>
</dbReference>
<evidence type="ECO:0000256" key="7">
    <source>
        <dbReference type="ARBA" id="ARBA00022723"/>
    </source>
</evidence>
<keyword evidence="2" id="KW-0507">mRNA processing</keyword>
<keyword evidence="6" id="KW-0540">Nuclease</keyword>
<dbReference type="SUPFAM" id="SSF56672">
    <property type="entry name" value="DNA/RNA polymerases"/>
    <property type="match status" value="1"/>
</dbReference>
<keyword evidence="16" id="KW-0238">DNA-binding</keyword>
<dbReference type="PROSITE" id="PS50878">
    <property type="entry name" value="RT_POL"/>
    <property type="match status" value="1"/>
</dbReference>
<dbReference type="GO" id="GO:0003677">
    <property type="term" value="F:DNA binding"/>
    <property type="evidence" value="ECO:0007669"/>
    <property type="project" value="UniProtKB-KW"/>
</dbReference>
<keyword evidence="10" id="KW-0378">Hydrolase</keyword>
<dbReference type="PROSITE" id="PS50013">
    <property type="entry name" value="CHROMO_2"/>
    <property type="match status" value="1"/>
</dbReference>
<dbReference type="Pfam" id="PF17921">
    <property type="entry name" value="Integrase_H2C2"/>
    <property type="match status" value="1"/>
</dbReference>
<keyword evidence="4" id="KW-0808">Transferase</keyword>
<dbReference type="GO" id="GO:0006310">
    <property type="term" value="P:DNA recombination"/>
    <property type="evidence" value="ECO:0007669"/>
    <property type="project" value="UniProtKB-KW"/>
</dbReference>
<evidence type="ECO:0000256" key="5">
    <source>
        <dbReference type="ARBA" id="ARBA00022695"/>
    </source>
</evidence>
<dbReference type="Gene3D" id="3.10.10.10">
    <property type="entry name" value="HIV Type 1 Reverse Transcriptase, subunit A, domain 1"/>
    <property type="match status" value="1"/>
</dbReference>
<dbReference type="Gene3D" id="2.40.50.40">
    <property type="match status" value="1"/>
</dbReference>
<name>A0A9Q5HQ33_SANBA</name>
<evidence type="ECO:0000256" key="9">
    <source>
        <dbReference type="ARBA" id="ARBA00022759"/>
    </source>
</evidence>
<dbReference type="InterPro" id="IPR000477">
    <property type="entry name" value="RT_dom"/>
</dbReference>
<evidence type="ECO:0000256" key="18">
    <source>
        <dbReference type="PROSITE-ProRule" id="PRU00047"/>
    </source>
</evidence>
<keyword evidence="9" id="KW-0255">Endonuclease</keyword>
<dbReference type="Pfam" id="PF00078">
    <property type="entry name" value="RVT_1"/>
    <property type="match status" value="1"/>
</dbReference>
<dbReference type="GO" id="GO:0006508">
    <property type="term" value="P:proteolysis"/>
    <property type="evidence" value="ECO:0007669"/>
    <property type="project" value="UniProtKB-KW"/>
</dbReference>
<evidence type="ECO:0000256" key="14">
    <source>
        <dbReference type="ARBA" id="ARBA00022918"/>
    </source>
</evidence>
<feature type="domain" description="Integrase catalytic" evidence="22">
    <location>
        <begin position="1029"/>
        <end position="1188"/>
    </location>
</feature>